<evidence type="ECO:0008006" key="2">
    <source>
        <dbReference type="Google" id="ProtNLM"/>
    </source>
</evidence>
<evidence type="ECO:0000313" key="1">
    <source>
        <dbReference type="EMBL" id="SVC06892.1"/>
    </source>
</evidence>
<protein>
    <recommendedName>
        <fullName evidence="2">Methyltransferase domain-containing protein</fullName>
    </recommendedName>
</protein>
<dbReference type="InterPro" id="IPR029063">
    <property type="entry name" value="SAM-dependent_MTases_sf"/>
</dbReference>
<organism evidence="1">
    <name type="scientific">marine metagenome</name>
    <dbReference type="NCBI Taxonomy" id="408172"/>
    <lineage>
        <taxon>unclassified sequences</taxon>
        <taxon>metagenomes</taxon>
        <taxon>ecological metagenomes</taxon>
    </lineage>
</organism>
<name>A0A382J657_9ZZZZ</name>
<gene>
    <name evidence="1" type="ORF">METZ01_LOCUS259746</name>
</gene>
<dbReference type="Pfam" id="PF13578">
    <property type="entry name" value="Methyltransf_24"/>
    <property type="match status" value="1"/>
</dbReference>
<dbReference type="SUPFAM" id="SSF53335">
    <property type="entry name" value="S-adenosyl-L-methionine-dependent methyltransferases"/>
    <property type="match status" value="1"/>
</dbReference>
<dbReference type="AlphaFoldDB" id="A0A382J657"/>
<dbReference type="Gene3D" id="3.40.50.150">
    <property type="entry name" value="Vaccinia Virus protein VP39"/>
    <property type="match status" value="1"/>
</dbReference>
<accession>A0A382J657</accession>
<proteinExistence type="predicted"/>
<dbReference type="EMBL" id="UINC01071743">
    <property type="protein sequence ID" value="SVC06892.1"/>
    <property type="molecule type" value="Genomic_DNA"/>
</dbReference>
<reference evidence="1" key="1">
    <citation type="submission" date="2018-05" db="EMBL/GenBank/DDBJ databases">
        <authorList>
            <person name="Lanie J.A."/>
            <person name="Ng W.-L."/>
            <person name="Kazmierczak K.M."/>
            <person name="Andrzejewski T.M."/>
            <person name="Davidsen T.M."/>
            <person name="Wayne K.J."/>
            <person name="Tettelin H."/>
            <person name="Glass J.I."/>
            <person name="Rusch D."/>
            <person name="Podicherti R."/>
            <person name="Tsui H.-C.T."/>
            <person name="Winkler M.E."/>
        </authorList>
    </citation>
    <scope>NUCLEOTIDE SEQUENCE</scope>
</reference>
<feature type="non-terminal residue" evidence="1">
    <location>
        <position position="141"/>
    </location>
</feature>
<sequence length="141" mass="16079">MGSSMLTWAHALRTYNNATGNILCIDPLIPYLNNKEDINTDNAVLIDSEHQEFYNEMQVLLEENYVYEIWNHHRKLVSNSINVSLFREKSSNALPILESNKFDVVYIDGSHSYSSVLDDINQAARITREGGIICGDDLELQ</sequence>